<gene>
    <name evidence="2" type="ORF">PFISCL1PPCAC_16620</name>
</gene>
<keyword evidence="3" id="KW-1185">Reference proteome</keyword>
<organism evidence="2 3">
    <name type="scientific">Pristionchus fissidentatus</name>
    <dbReference type="NCBI Taxonomy" id="1538716"/>
    <lineage>
        <taxon>Eukaryota</taxon>
        <taxon>Metazoa</taxon>
        <taxon>Ecdysozoa</taxon>
        <taxon>Nematoda</taxon>
        <taxon>Chromadorea</taxon>
        <taxon>Rhabditida</taxon>
        <taxon>Rhabditina</taxon>
        <taxon>Diplogasteromorpha</taxon>
        <taxon>Diplogasteroidea</taxon>
        <taxon>Neodiplogasteridae</taxon>
        <taxon>Pristionchus</taxon>
    </lineage>
</organism>
<reference evidence="2" key="1">
    <citation type="submission" date="2023-10" db="EMBL/GenBank/DDBJ databases">
        <title>Genome assembly of Pristionchus species.</title>
        <authorList>
            <person name="Yoshida K."/>
            <person name="Sommer R.J."/>
        </authorList>
    </citation>
    <scope>NUCLEOTIDE SEQUENCE</scope>
    <source>
        <strain evidence="2">RS5133</strain>
    </source>
</reference>
<proteinExistence type="predicted"/>
<comment type="caution">
    <text evidence="2">The sequence shown here is derived from an EMBL/GenBank/DDBJ whole genome shotgun (WGS) entry which is preliminary data.</text>
</comment>
<name>A0AAV5W159_9BILA</name>
<sequence>LPHLRRLFVFLLFLSFILRRFNTLNVHIFLPHLGRHFSILLFLLHRSTILLPHLRRLFTVFFLLFFIFISFFFSFLLHIHTASLFLNLLSTYFFLHFSLFRTILRSPVAIRRAVGRFFLVLLFLSSFISQHLLSAPLRPLNVFLHSFHIHHNQFILPLRRRRITKESRPFRYLLLILATRRLVSRLFLLVLGILPRLHLFFLL</sequence>
<evidence type="ECO:0000256" key="1">
    <source>
        <dbReference type="SAM" id="Phobius"/>
    </source>
</evidence>
<keyword evidence="1" id="KW-0812">Transmembrane</keyword>
<dbReference type="AlphaFoldDB" id="A0AAV5W159"/>
<protein>
    <recommendedName>
        <fullName evidence="4">G protein-coupled receptor</fullName>
    </recommendedName>
</protein>
<feature type="non-terminal residue" evidence="2">
    <location>
        <position position="1"/>
    </location>
</feature>
<keyword evidence="1" id="KW-1133">Transmembrane helix</keyword>
<accession>A0AAV5W159</accession>
<evidence type="ECO:0000313" key="2">
    <source>
        <dbReference type="EMBL" id="GMT25323.1"/>
    </source>
</evidence>
<feature type="transmembrane region" description="Helical" evidence="1">
    <location>
        <begin position="85"/>
        <end position="104"/>
    </location>
</feature>
<evidence type="ECO:0008006" key="4">
    <source>
        <dbReference type="Google" id="ProtNLM"/>
    </source>
</evidence>
<feature type="transmembrane region" description="Helical" evidence="1">
    <location>
        <begin position="58"/>
        <end position="79"/>
    </location>
</feature>
<feature type="non-terminal residue" evidence="2">
    <location>
        <position position="203"/>
    </location>
</feature>
<dbReference type="EMBL" id="BTSY01000004">
    <property type="protein sequence ID" value="GMT25323.1"/>
    <property type="molecule type" value="Genomic_DNA"/>
</dbReference>
<dbReference type="Proteomes" id="UP001432322">
    <property type="component" value="Unassembled WGS sequence"/>
</dbReference>
<evidence type="ECO:0000313" key="3">
    <source>
        <dbReference type="Proteomes" id="UP001432322"/>
    </source>
</evidence>
<keyword evidence="1" id="KW-0472">Membrane</keyword>
<feature type="transmembrane region" description="Helical" evidence="1">
    <location>
        <begin position="33"/>
        <end position="51"/>
    </location>
</feature>
<feature type="transmembrane region" description="Helical" evidence="1">
    <location>
        <begin position="116"/>
        <end position="133"/>
    </location>
</feature>